<dbReference type="AlphaFoldDB" id="A0A090TBK2"/>
<comment type="caution">
    <text evidence="1">The sequence shown here is derived from an EMBL/GenBank/DDBJ whole genome shotgun (WGS) entry which is preliminary data.</text>
</comment>
<sequence length="40" mass="4808">MRLFVGYIQRIVMGLLQQRFNRLLEFIPIMRQSRLGEARG</sequence>
<proteinExistence type="predicted"/>
<dbReference type="EMBL" id="BBMT01000016">
    <property type="protein sequence ID" value="GAL37335.1"/>
    <property type="molecule type" value="Genomic_DNA"/>
</dbReference>
<organism evidence="1 2">
    <name type="scientific">Vibrio maritimus</name>
    <dbReference type="NCBI Taxonomy" id="990268"/>
    <lineage>
        <taxon>Bacteria</taxon>
        <taxon>Pseudomonadati</taxon>
        <taxon>Pseudomonadota</taxon>
        <taxon>Gammaproteobacteria</taxon>
        <taxon>Vibrionales</taxon>
        <taxon>Vibrionaceae</taxon>
        <taxon>Vibrio</taxon>
    </lineage>
</organism>
<reference evidence="1 2" key="2">
    <citation type="submission" date="2014-09" db="EMBL/GenBank/DDBJ databases">
        <authorList>
            <consortium name="NBRP consortium"/>
            <person name="Sawabe T."/>
            <person name="Meirelles P."/>
            <person name="Nakanishi M."/>
            <person name="Sayaka M."/>
            <person name="Hattori M."/>
            <person name="Ohkuma M."/>
        </authorList>
    </citation>
    <scope>NUCLEOTIDE SEQUENCE [LARGE SCALE GENOMIC DNA]</scope>
    <source>
        <strain evidence="1 2">JCM 19240</strain>
    </source>
</reference>
<evidence type="ECO:0000313" key="1">
    <source>
        <dbReference type="EMBL" id="GAL37335.1"/>
    </source>
</evidence>
<dbReference type="Proteomes" id="UP000029224">
    <property type="component" value="Unassembled WGS sequence"/>
</dbReference>
<evidence type="ECO:0000313" key="2">
    <source>
        <dbReference type="Proteomes" id="UP000029224"/>
    </source>
</evidence>
<reference evidence="1 2" key="1">
    <citation type="submission" date="2014-09" db="EMBL/GenBank/DDBJ databases">
        <title>Vibrio maritimus JCM 19240. (C210) whole genome shotgun sequence.</title>
        <authorList>
            <person name="Sawabe T."/>
            <person name="Meirelles P."/>
            <person name="Nakanishi M."/>
            <person name="Sayaka M."/>
            <person name="Hattori M."/>
            <person name="Ohkuma M."/>
        </authorList>
    </citation>
    <scope>NUCLEOTIDE SEQUENCE [LARGE SCALE GENOMIC DNA]</scope>
    <source>
        <strain evidence="1 2">JCM 19240</strain>
    </source>
</reference>
<accession>A0A090TBK2</accession>
<name>A0A090TBK2_9VIBR</name>
<keyword evidence="2" id="KW-1185">Reference proteome</keyword>
<protein>
    <submittedName>
        <fullName evidence="1">Uncharacterized protein</fullName>
    </submittedName>
</protein>
<gene>
    <name evidence="1" type="ORF">JCM19240_3197</name>
</gene>